<dbReference type="PANTHER" id="PTHR12370:SF3">
    <property type="entry name" value="PHOSPHOLIPASE B-LIKE 2-RELATED"/>
    <property type="match status" value="1"/>
</dbReference>
<accession>A0ABQ9X1K3</accession>
<dbReference type="EC" id="2.7.11.1" evidence="13"/>
<dbReference type="GO" id="GO:0004674">
    <property type="term" value="F:protein serine/threonine kinase activity"/>
    <property type="evidence" value="ECO:0007669"/>
    <property type="project" value="UniProtKB-EC"/>
</dbReference>
<protein>
    <submittedName>
        <fullName evidence="13">Casein kinase I</fullName>
        <ecNumber evidence="13">2.7.11.1</ecNumber>
    </submittedName>
</protein>
<keyword evidence="4" id="KW-0378">Hydrolase</keyword>
<keyword evidence="7" id="KW-0443">Lipid metabolism</keyword>
<evidence type="ECO:0000256" key="4">
    <source>
        <dbReference type="ARBA" id="ARBA00022801"/>
    </source>
</evidence>
<keyword evidence="3 9" id="KW-0547">Nucleotide-binding</keyword>
<evidence type="ECO:0000256" key="2">
    <source>
        <dbReference type="ARBA" id="ARBA00022729"/>
    </source>
</evidence>
<feature type="transmembrane region" description="Helical" evidence="11">
    <location>
        <begin position="938"/>
        <end position="961"/>
    </location>
</feature>
<comment type="similarity">
    <text evidence="1">Belongs to the phospholipase B-like family.</text>
</comment>
<feature type="domain" description="Protein kinase" evidence="12">
    <location>
        <begin position="8"/>
        <end position="283"/>
    </location>
</feature>
<feature type="region of interest" description="Disordered" evidence="10">
    <location>
        <begin position="368"/>
        <end position="390"/>
    </location>
</feature>
<evidence type="ECO:0000256" key="7">
    <source>
        <dbReference type="ARBA" id="ARBA00023098"/>
    </source>
</evidence>
<dbReference type="InterPro" id="IPR008271">
    <property type="entry name" value="Ser/Thr_kinase_AS"/>
</dbReference>
<reference evidence="13 14" key="1">
    <citation type="journal article" date="2022" name="bioRxiv">
        <title>Genomics of Preaxostyla Flagellates Illuminates Evolutionary Transitions and the Path Towards Mitochondrial Loss.</title>
        <authorList>
            <person name="Novak L.V.F."/>
            <person name="Treitli S.C."/>
            <person name="Pyrih J."/>
            <person name="Halakuc P."/>
            <person name="Pipaliya S.V."/>
            <person name="Vacek V."/>
            <person name="Brzon O."/>
            <person name="Soukal P."/>
            <person name="Eme L."/>
            <person name="Dacks J.B."/>
            <person name="Karnkowska A."/>
            <person name="Elias M."/>
            <person name="Hampl V."/>
        </authorList>
    </citation>
    <scope>NUCLEOTIDE SEQUENCE [LARGE SCALE GENOMIC DNA]</scope>
    <source>
        <strain evidence="13">NAU3</strain>
        <tissue evidence="13">Gut</tissue>
    </source>
</reference>
<dbReference type="EMBL" id="JARBJD010000252">
    <property type="protein sequence ID" value="KAK2945644.1"/>
    <property type="molecule type" value="Genomic_DNA"/>
</dbReference>
<feature type="compositionally biased region" description="Polar residues" evidence="10">
    <location>
        <begin position="368"/>
        <end position="379"/>
    </location>
</feature>
<evidence type="ECO:0000313" key="13">
    <source>
        <dbReference type="EMBL" id="KAK2945644.1"/>
    </source>
</evidence>
<evidence type="ECO:0000313" key="14">
    <source>
        <dbReference type="Proteomes" id="UP001281761"/>
    </source>
</evidence>
<dbReference type="PROSITE" id="PS00108">
    <property type="entry name" value="PROTEIN_KINASE_ST"/>
    <property type="match status" value="1"/>
</dbReference>
<proteinExistence type="inferred from homology"/>
<dbReference type="InterPro" id="IPR000719">
    <property type="entry name" value="Prot_kinase_dom"/>
</dbReference>
<evidence type="ECO:0000259" key="12">
    <source>
        <dbReference type="PROSITE" id="PS50011"/>
    </source>
</evidence>
<name>A0ABQ9X1K3_9EUKA</name>
<evidence type="ECO:0000256" key="1">
    <source>
        <dbReference type="ARBA" id="ARBA00007835"/>
    </source>
</evidence>
<evidence type="ECO:0000256" key="8">
    <source>
        <dbReference type="ARBA" id="ARBA00023180"/>
    </source>
</evidence>
<comment type="caution">
    <text evidence="13">The sequence shown here is derived from an EMBL/GenBank/DDBJ whole genome shotgun (WGS) entry which is preliminary data.</text>
</comment>
<keyword evidence="13" id="KW-0418">Kinase</keyword>
<keyword evidence="6" id="KW-0442">Lipid degradation</keyword>
<dbReference type="SMART" id="SM00220">
    <property type="entry name" value="S_TKc"/>
    <property type="match status" value="1"/>
</dbReference>
<dbReference type="InterPro" id="IPR017441">
    <property type="entry name" value="Protein_kinase_ATP_BS"/>
</dbReference>
<dbReference type="Gene3D" id="1.10.510.10">
    <property type="entry name" value="Transferase(Phosphotransferase) domain 1"/>
    <property type="match status" value="1"/>
</dbReference>
<keyword evidence="13" id="KW-0808">Transferase</keyword>
<evidence type="ECO:0000256" key="9">
    <source>
        <dbReference type="PROSITE-ProRule" id="PRU10141"/>
    </source>
</evidence>
<dbReference type="InterPro" id="IPR007000">
    <property type="entry name" value="PLipase_B-like"/>
</dbReference>
<dbReference type="SUPFAM" id="SSF56112">
    <property type="entry name" value="Protein kinase-like (PK-like)"/>
    <property type="match status" value="1"/>
</dbReference>
<keyword evidence="2" id="KW-0732">Signal</keyword>
<feature type="binding site" evidence="9">
    <location>
        <position position="38"/>
    </location>
    <ligand>
        <name>ATP</name>
        <dbReference type="ChEBI" id="CHEBI:30616"/>
    </ligand>
</feature>
<dbReference type="Pfam" id="PF00069">
    <property type="entry name" value="Pkinase"/>
    <property type="match status" value="1"/>
</dbReference>
<keyword evidence="8" id="KW-0325">Glycoprotein</keyword>
<keyword evidence="11" id="KW-1133">Transmembrane helix</keyword>
<evidence type="ECO:0000256" key="3">
    <source>
        <dbReference type="ARBA" id="ARBA00022741"/>
    </source>
</evidence>
<dbReference type="PROSITE" id="PS50011">
    <property type="entry name" value="PROTEIN_KINASE_DOM"/>
    <property type="match status" value="1"/>
</dbReference>
<keyword evidence="11" id="KW-0812">Transmembrane</keyword>
<dbReference type="PROSITE" id="PS00107">
    <property type="entry name" value="PROTEIN_KINASE_ATP"/>
    <property type="match status" value="1"/>
</dbReference>
<dbReference type="InterPro" id="IPR011009">
    <property type="entry name" value="Kinase-like_dom_sf"/>
</dbReference>
<keyword evidence="5 9" id="KW-0067">ATP-binding</keyword>
<evidence type="ECO:0000256" key="6">
    <source>
        <dbReference type="ARBA" id="ARBA00022963"/>
    </source>
</evidence>
<evidence type="ECO:0000256" key="5">
    <source>
        <dbReference type="ARBA" id="ARBA00022840"/>
    </source>
</evidence>
<dbReference type="PANTHER" id="PTHR12370">
    <property type="entry name" value="PHOSPHOLIPASE B-RELATED"/>
    <property type="match status" value="1"/>
</dbReference>
<gene>
    <name evidence="13" type="ORF">BLNAU_19441</name>
</gene>
<dbReference type="Pfam" id="PF04916">
    <property type="entry name" value="Phospholip_B"/>
    <property type="match status" value="1"/>
</dbReference>
<keyword evidence="11" id="KW-0472">Membrane</keyword>
<sequence>MSGNSSFVFKENFLGQGSFGHIVECYMIGAPSQKYAAKVETVGESRFLQNEFKIYQQLANGPGIPSIKWYGKNGERNALVMDLLGANLETLKNKQGEPNSTSKLDLKTMCMVADQLISRLEFLHSKGYIHQDVKPDNFVVGLGEKKTIIYMIDFGLSQQLFDPANISTHPEEDTDVYGFVGTLRYCPPAAHQKKRQTRKDDMISLGYVLYYLSQGSLPWQSSQIPNITVDKILEAKLNFLQHKSFLEKENEPYRRYMEIVTNLGYSQVPPYFELCRIFRSKFIEEGMVLDFQFNWNAPEQVNEASDRAGVNPMKTVSMAVHAFSLPMSRSNLAKQPDEEEKEEVTLPDCRDDYRKTFLEYTGRWNEGTNQHSKGQNFERSISKDSNLDPNVNIPQTKLRVSTHSSSVILAQHSTPSATASAYFRNDKCVIEAEIVSHSFAFGTKYNQRQINGWDKIYLSMNGSVDPMQSAFCMGAVEGYMMQEEIHAHRLNMADYLTDKMESFEEKNVINDFASTNRRFVETWTKDPNQSEIDFVRCLLMEQFNGLHYGFNYNISDQFSLSKRQLWKLQCWRDCEDFLLSHQTRHELPGTPEEIDDIFMHGSGGIIVKVVETEGEVFVGHTTSGHYSSLVRCLKEIRYVWDSHDCLLSYSGYPGVLSSTDSFVVINGQTAITTTPMMILNHSMWDPVTKNGFPFWIREMTANILGKDAEGWTNIMTLNSTFSVPLQGLFVDYSKLSKEKHIVLSGVVTRMEVFRDMSDLHDLTPHLTARRHYTMFGVPTSKNFHTLLGFENVETSQTLKPYFGLNTSARHTVSEKIIEKVFNEEGMQNLMGYNDWTNDREGRTEHEPDSILTIAQRGELREKRKRAWGSLDWKIASARMTAQQDFLARAFPTSTHQLPLVSLSSLLSFHPFSCRGMPSHSSYPVVHFSLSPNHPSSSLLFIIIAVVAVLSGTVCFIVTLISSVRTSNTARRTDKTLGK</sequence>
<dbReference type="Proteomes" id="UP001281761">
    <property type="component" value="Unassembled WGS sequence"/>
</dbReference>
<evidence type="ECO:0000256" key="10">
    <source>
        <dbReference type="SAM" id="MobiDB-lite"/>
    </source>
</evidence>
<evidence type="ECO:0000256" key="11">
    <source>
        <dbReference type="SAM" id="Phobius"/>
    </source>
</evidence>
<keyword evidence="14" id="KW-1185">Reference proteome</keyword>
<dbReference type="Gene3D" id="3.60.60.30">
    <property type="match status" value="1"/>
</dbReference>
<organism evidence="13 14">
    <name type="scientific">Blattamonas nauphoetae</name>
    <dbReference type="NCBI Taxonomy" id="2049346"/>
    <lineage>
        <taxon>Eukaryota</taxon>
        <taxon>Metamonada</taxon>
        <taxon>Preaxostyla</taxon>
        <taxon>Oxymonadida</taxon>
        <taxon>Blattamonas</taxon>
    </lineage>
</organism>